<dbReference type="EMBL" id="MWQN01000001">
    <property type="protein sequence ID" value="OPC80748.1"/>
    <property type="molecule type" value="Genomic_DNA"/>
</dbReference>
<dbReference type="GO" id="GO:0046677">
    <property type="term" value="P:response to antibiotic"/>
    <property type="evidence" value="ECO:0007669"/>
    <property type="project" value="UniProtKB-KW"/>
</dbReference>
<dbReference type="UniPathway" id="UPA00011"/>
<sequence>MSPSFLSSPETPLAEAETLRLNTRRPRTGPTGPLTEAARWGALTLPVGRFSLHEVNPKRDLPLLHAWMNDPVTARWWELAGDEELVRRHLATQAVRGHSNAYLGCLDDEPVSYWELYRADLDDLARHYPARPHDVGIHLLIGPAGARGRGIGSLLLRAVTELVLRAAPDTMRVVAEPDVRNEASVRAFERAGFRRQGDVLLPDKTAALMVRPRTVRESGARP</sequence>
<keyword evidence="4" id="KW-0046">Antibiotic resistance</keyword>
<dbReference type="OrthoDB" id="9087497at2"/>
<evidence type="ECO:0000313" key="9">
    <source>
        <dbReference type="Proteomes" id="UP000190037"/>
    </source>
</evidence>
<dbReference type="InterPro" id="IPR016181">
    <property type="entry name" value="Acyl_CoA_acyltransferase"/>
</dbReference>
<dbReference type="InterPro" id="IPR019432">
    <property type="entry name" value="Acyltransferase_MbtK/IucB-like"/>
</dbReference>
<proteinExistence type="predicted"/>
<dbReference type="SUPFAM" id="SSF55729">
    <property type="entry name" value="Acyl-CoA N-acyltransferases (Nat)"/>
    <property type="match status" value="1"/>
</dbReference>
<comment type="pathway">
    <text evidence="2">Siderophore biosynthesis; mycobactin biosynthesis.</text>
</comment>
<evidence type="ECO:0000256" key="4">
    <source>
        <dbReference type="ARBA" id="ARBA00023251"/>
    </source>
</evidence>
<dbReference type="GO" id="GO:0016410">
    <property type="term" value="F:N-acyltransferase activity"/>
    <property type="evidence" value="ECO:0007669"/>
    <property type="project" value="TreeGrafter"/>
</dbReference>
<evidence type="ECO:0000256" key="6">
    <source>
        <dbReference type="SAM" id="MobiDB-lite"/>
    </source>
</evidence>
<name>A0A1T3NVC6_9ACTN</name>
<organism evidence="8 9">
    <name type="scientific">Embleya scabrispora</name>
    <dbReference type="NCBI Taxonomy" id="159449"/>
    <lineage>
        <taxon>Bacteria</taxon>
        <taxon>Bacillati</taxon>
        <taxon>Actinomycetota</taxon>
        <taxon>Actinomycetes</taxon>
        <taxon>Kitasatosporales</taxon>
        <taxon>Streptomycetaceae</taxon>
        <taxon>Embleya</taxon>
    </lineage>
</organism>
<evidence type="ECO:0000256" key="5">
    <source>
        <dbReference type="ARBA" id="ARBA00031122"/>
    </source>
</evidence>
<dbReference type="Pfam" id="PF13523">
    <property type="entry name" value="Acetyltransf_8"/>
    <property type="match status" value="1"/>
</dbReference>
<evidence type="ECO:0000256" key="2">
    <source>
        <dbReference type="ARBA" id="ARBA00005102"/>
    </source>
</evidence>
<dbReference type="AlphaFoldDB" id="A0A1T3NVC6"/>
<dbReference type="Gene3D" id="3.40.630.30">
    <property type="match status" value="1"/>
</dbReference>
<dbReference type="RefSeq" id="WP_078975002.1">
    <property type="nucleotide sequence ID" value="NZ_MWQN01000001.1"/>
</dbReference>
<dbReference type="InterPro" id="IPR000182">
    <property type="entry name" value="GNAT_dom"/>
</dbReference>
<keyword evidence="8" id="KW-0808">Transferase</keyword>
<dbReference type="PANTHER" id="PTHR31438:SF1">
    <property type="entry name" value="LYSINE N-ACYLTRANSFERASE C17G9.06C-RELATED"/>
    <property type="match status" value="1"/>
</dbReference>
<dbReference type="STRING" id="159449.B4N89_07070"/>
<dbReference type="SMART" id="SM01006">
    <property type="entry name" value="AlcB"/>
    <property type="match status" value="1"/>
</dbReference>
<evidence type="ECO:0000256" key="1">
    <source>
        <dbReference type="ARBA" id="ARBA00003818"/>
    </source>
</evidence>
<gene>
    <name evidence="8" type="ORF">B4N89_07070</name>
</gene>
<protein>
    <recommendedName>
        <fullName evidence="3">Lysine N-acyltransferase MbtK</fullName>
    </recommendedName>
    <alternativeName>
        <fullName evidence="5">Mycobactin synthase protein K</fullName>
    </alternativeName>
</protein>
<keyword evidence="9" id="KW-1185">Reference proteome</keyword>
<evidence type="ECO:0000259" key="7">
    <source>
        <dbReference type="PROSITE" id="PS51186"/>
    </source>
</evidence>
<comment type="caution">
    <text evidence="8">The sequence shown here is derived from an EMBL/GenBank/DDBJ whole genome shotgun (WGS) entry which is preliminary data.</text>
</comment>
<dbReference type="Proteomes" id="UP000190037">
    <property type="component" value="Unassembled WGS sequence"/>
</dbReference>
<comment type="function">
    <text evidence="1">Acyltransferase required for the direct transfer of medium- to long-chain fatty acyl moieties from a carrier protein (MbtL) on to the epsilon-amino group of lysine residue in the mycobactin core.</text>
</comment>
<feature type="compositionally biased region" description="Polar residues" evidence="6">
    <location>
        <begin position="1"/>
        <end position="10"/>
    </location>
</feature>
<dbReference type="PANTHER" id="PTHR31438">
    <property type="entry name" value="LYSINE N-ACYLTRANSFERASE C17G9.06C-RELATED"/>
    <property type="match status" value="1"/>
</dbReference>
<feature type="region of interest" description="Disordered" evidence="6">
    <location>
        <begin position="1"/>
        <end position="35"/>
    </location>
</feature>
<evidence type="ECO:0000313" key="8">
    <source>
        <dbReference type="EMBL" id="OPC80748.1"/>
    </source>
</evidence>
<accession>A0A1T3NVC6</accession>
<feature type="domain" description="N-acetyltransferase" evidence="7">
    <location>
        <begin position="50"/>
        <end position="214"/>
    </location>
</feature>
<reference evidence="8 9" key="1">
    <citation type="submission" date="2017-03" db="EMBL/GenBank/DDBJ databases">
        <title>Draft genome sequence of Streptomyces scabrisporus NF3, endophyte isolated from Amphipterygium adstringens.</title>
        <authorList>
            <person name="Vazquez M."/>
            <person name="Ceapa C.D."/>
            <person name="Rodriguez Luna D."/>
            <person name="Sanchez Esquivel S."/>
        </authorList>
    </citation>
    <scope>NUCLEOTIDE SEQUENCE [LARGE SCALE GENOMIC DNA]</scope>
    <source>
        <strain evidence="8 9">NF3</strain>
    </source>
</reference>
<evidence type="ECO:0000256" key="3">
    <source>
        <dbReference type="ARBA" id="ARBA00020586"/>
    </source>
</evidence>
<dbReference type="GO" id="GO:0019290">
    <property type="term" value="P:siderophore biosynthetic process"/>
    <property type="evidence" value="ECO:0007669"/>
    <property type="project" value="InterPro"/>
</dbReference>
<dbReference type="PROSITE" id="PS51186">
    <property type="entry name" value="GNAT"/>
    <property type="match status" value="1"/>
</dbReference>